<feature type="compositionally biased region" description="Basic and acidic residues" evidence="1">
    <location>
        <begin position="159"/>
        <end position="168"/>
    </location>
</feature>
<protein>
    <submittedName>
        <fullName evidence="2">Uncharacterized protein</fullName>
    </submittedName>
</protein>
<sequence length="168" mass="18541">ACATLRPCSCRAAFVRHLSDGCERDRLSAGGAAIHDQHAGHMETGSPRGQSDTAADPGRRVCYPGESATCRGGRTPRQADRTDRRSDAVHGNQARQGIRSREPARRGVHDDDVDGKIRRRRRRGDGGRLHTRRRQILHYPERWSGGAQPKAQGGSARYHRFDQADGTV</sequence>
<organism evidence="2">
    <name type="scientific">uncultured Chthoniobacterales bacterium</name>
    <dbReference type="NCBI Taxonomy" id="1836801"/>
    <lineage>
        <taxon>Bacteria</taxon>
        <taxon>Pseudomonadati</taxon>
        <taxon>Verrucomicrobiota</taxon>
        <taxon>Spartobacteria</taxon>
        <taxon>Chthoniobacterales</taxon>
        <taxon>environmental samples</taxon>
    </lineage>
</organism>
<dbReference type="AlphaFoldDB" id="A0A6J4HFZ9"/>
<evidence type="ECO:0000313" key="2">
    <source>
        <dbReference type="EMBL" id="CAA9221263.1"/>
    </source>
</evidence>
<feature type="non-terminal residue" evidence="2">
    <location>
        <position position="1"/>
    </location>
</feature>
<feature type="region of interest" description="Disordered" evidence="1">
    <location>
        <begin position="38"/>
        <end position="168"/>
    </location>
</feature>
<feature type="compositionally biased region" description="Basic residues" evidence="1">
    <location>
        <begin position="117"/>
        <end position="136"/>
    </location>
</feature>
<feature type="compositionally biased region" description="Basic and acidic residues" evidence="1">
    <location>
        <begin position="77"/>
        <end position="88"/>
    </location>
</feature>
<gene>
    <name evidence="2" type="ORF">AVDCRST_MAG42-599</name>
</gene>
<name>A0A6J4HFZ9_9BACT</name>
<accession>A0A6J4HFZ9</accession>
<proteinExistence type="predicted"/>
<evidence type="ECO:0000256" key="1">
    <source>
        <dbReference type="SAM" id="MobiDB-lite"/>
    </source>
</evidence>
<reference evidence="2" key="1">
    <citation type="submission" date="2020-02" db="EMBL/GenBank/DDBJ databases">
        <authorList>
            <person name="Meier V. D."/>
        </authorList>
    </citation>
    <scope>NUCLEOTIDE SEQUENCE</scope>
    <source>
        <strain evidence="2">AVDCRST_MAG42</strain>
    </source>
</reference>
<feature type="non-terminal residue" evidence="2">
    <location>
        <position position="168"/>
    </location>
</feature>
<feature type="compositionally biased region" description="Basic and acidic residues" evidence="1">
    <location>
        <begin position="99"/>
        <end position="116"/>
    </location>
</feature>
<dbReference type="EMBL" id="CADCTA010000037">
    <property type="protein sequence ID" value="CAA9221263.1"/>
    <property type="molecule type" value="Genomic_DNA"/>
</dbReference>